<name>A0A131YBE8_RHIAP</name>
<dbReference type="EMBL" id="GEDV01012699">
    <property type="protein sequence ID" value="JAP75858.1"/>
    <property type="molecule type" value="Transcribed_RNA"/>
</dbReference>
<reference evidence="1" key="1">
    <citation type="journal article" date="2016" name="Ticks Tick Borne Dis.">
        <title>De novo assembly and annotation of the salivary gland transcriptome of Rhipicephalus appendiculatus male and female ticks during blood feeding.</title>
        <authorList>
            <person name="de Castro M.H."/>
            <person name="de Klerk D."/>
            <person name="Pienaar R."/>
            <person name="Latif A.A."/>
            <person name="Rees D.J."/>
            <person name="Mans B.J."/>
        </authorList>
    </citation>
    <scope>NUCLEOTIDE SEQUENCE</scope>
    <source>
        <tissue evidence="1">Salivary glands</tissue>
    </source>
</reference>
<sequence length="161" mass="18024">MLGRTAKYALMATYSGCLNNCRYCSNLNAISQKLLRNLYRAVHSTFVLEKSTLETQGQQKSRLILCRNIYAWSFGTRLALSNLQGVLNHFSQRSSSGLSIGVYCLASRLPPEFLESVKNERSYGNLAHAFSRPDARAGSYTGRDGTGERNYFGARHDLERA</sequence>
<proteinExistence type="predicted"/>
<organism evidence="1">
    <name type="scientific">Rhipicephalus appendiculatus</name>
    <name type="common">Brown ear tick</name>
    <dbReference type="NCBI Taxonomy" id="34631"/>
    <lineage>
        <taxon>Eukaryota</taxon>
        <taxon>Metazoa</taxon>
        <taxon>Ecdysozoa</taxon>
        <taxon>Arthropoda</taxon>
        <taxon>Chelicerata</taxon>
        <taxon>Arachnida</taxon>
        <taxon>Acari</taxon>
        <taxon>Parasitiformes</taxon>
        <taxon>Ixodida</taxon>
        <taxon>Ixodoidea</taxon>
        <taxon>Ixodidae</taxon>
        <taxon>Rhipicephalinae</taxon>
        <taxon>Rhipicephalus</taxon>
        <taxon>Rhipicephalus</taxon>
    </lineage>
</organism>
<evidence type="ECO:0000313" key="1">
    <source>
        <dbReference type="EMBL" id="JAP75858.1"/>
    </source>
</evidence>
<protein>
    <submittedName>
        <fullName evidence="1">Uncharacterized protein</fullName>
    </submittedName>
</protein>
<accession>A0A131YBE8</accession>
<dbReference type="AlphaFoldDB" id="A0A131YBE8"/>